<reference evidence="1 2" key="1">
    <citation type="submission" date="2018-09" db="EMBL/GenBank/DDBJ databases">
        <title>A high-quality reference genome of wild soybean provides a powerful tool to mine soybean genomes.</title>
        <authorList>
            <person name="Xie M."/>
            <person name="Chung C.Y.L."/>
            <person name="Li M.-W."/>
            <person name="Wong F.-L."/>
            <person name="Chan T.-F."/>
            <person name="Lam H.-M."/>
        </authorList>
    </citation>
    <scope>NUCLEOTIDE SEQUENCE [LARGE SCALE GENOMIC DNA]</scope>
    <source>
        <strain evidence="2">cv. W05</strain>
        <tissue evidence="1">Hypocotyl of etiolated seedlings</tissue>
    </source>
</reference>
<dbReference type="Proteomes" id="UP000289340">
    <property type="component" value="Chromosome 7"/>
</dbReference>
<name>A0A445JYX8_GLYSO</name>
<protein>
    <recommendedName>
        <fullName evidence="3">Transposon TX1 149 kDa protein</fullName>
    </recommendedName>
</protein>
<gene>
    <name evidence="1" type="ORF">D0Y65_018384</name>
</gene>
<evidence type="ECO:0008006" key="3">
    <source>
        <dbReference type="Google" id="ProtNLM"/>
    </source>
</evidence>
<evidence type="ECO:0000313" key="1">
    <source>
        <dbReference type="EMBL" id="RZC03702.1"/>
    </source>
</evidence>
<dbReference type="Gene3D" id="3.60.10.10">
    <property type="entry name" value="Endonuclease/exonuclease/phosphatase"/>
    <property type="match status" value="1"/>
</dbReference>
<dbReference type="AlphaFoldDB" id="A0A445JYX8"/>
<dbReference type="PANTHER" id="PTHR33710">
    <property type="entry name" value="BNAC02G09200D PROTEIN"/>
    <property type="match status" value="1"/>
</dbReference>
<sequence length="414" mass="48153">MSDINDGERRLCVVVMEVAGEVKMEEKSATKRRLVGEKNMLAVLEIRVSSSKLKKTFSFLGYDGFDSVEGASLFERHHGGLEETQDFNDILSQEEKKGGALVSLRKCQIFKQRINDFNLMDIGAIGPGYTWRGPRNNGFQRLFERLDRGLSNHMWRLLFCEALLEVLPRVEFSDHYPLLVSLYGQNLISLQKPFHFECAWLSHENYVETLNNAWNKREPLVSKLENLKSTLSVWRKNIFGEIHKKKQSILARIGGIQNQFYWGNHNPFLINLEKSLHEEIGVVLYQEELSWFQKSRAQWLHDGDQDTRYYHLKTISRRRRNKISMLRDGNGNWLEDEQQIRSLVNEFYINLFSDDDRDDRWSVSPLSFPILDQQHYDSLGVDVLAEKVKMALFGMKLWKAPGPDGLPAGFFQNS</sequence>
<comment type="caution">
    <text evidence="1">The sequence shown here is derived from an EMBL/GenBank/DDBJ whole genome shotgun (WGS) entry which is preliminary data.</text>
</comment>
<evidence type="ECO:0000313" key="2">
    <source>
        <dbReference type="Proteomes" id="UP000289340"/>
    </source>
</evidence>
<keyword evidence="2" id="KW-1185">Reference proteome</keyword>
<proteinExistence type="predicted"/>
<accession>A0A445JYX8</accession>
<dbReference type="SUPFAM" id="SSF56219">
    <property type="entry name" value="DNase I-like"/>
    <property type="match status" value="1"/>
</dbReference>
<organism evidence="1 2">
    <name type="scientific">Glycine soja</name>
    <name type="common">Wild soybean</name>
    <dbReference type="NCBI Taxonomy" id="3848"/>
    <lineage>
        <taxon>Eukaryota</taxon>
        <taxon>Viridiplantae</taxon>
        <taxon>Streptophyta</taxon>
        <taxon>Embryophyta</taxon>
        <taxon>Tracheophyta</taxon>
        <taxon>Spermatophyta</taxon>
        <taxon>Magnoliopsida</taxon>
        <taxon>eudicotyledons</taxon>
        <taxon>Gunneridae</taxon>
        <taxon>Pentapetalae</taxon>
        <taxon>rosids</taxon>
        <taxon>fabids</taxon>
        <taxon>Fabales</taxon>
        <taxon>Fabaceae</taxon>
        <taxon>Papilionoideae</taxon>
        <taxon>50 kb inversion clade</taxon>
        <taxon>NPAAA clade</taxon>
        <taxon>indigoferoid/millettioid clade</taxon>
        <taxon>Phaseoleae</taxon>
        <taxon>Glycine</taxon>
        <taxon>Glycine subgen. Soja</taxon>
    </lineage>
</organism>
<dbReference type="EMBL" id="QZWG01000007">
    <property type="protein sequence ID" value="RZC03702.1"/>
    <property type="molecule type" value="Genomic_DNA"/>
</dbReference>
<dbReference type="InterPro" id="IPR036691">
    <property type="entry name" value="Endo/exonu/phosph_ase_sf"/>
</dbReference>
<dbReference type="PANTHER" id="PTHR33710:SF77">
    <property type="entry name" value="DNASE I-LIKE SUPERFAMILY PROTEIN"/>
    <property type="match status" value="1"/>
</dbReference>